<evidence type="ECO:0000313" key="3">
    <source>
        <dbReference type="Proteomes" id="UP000001036"/>
    </source>
</evidence>
<feature type="signal peptide" evidence="1">
    <location>
        <begin position="1"/>
        <end position="26"/>
    </location>
</feature>
<sequence>MVNKTNFVKILILIFFCLLTVQLASALDKSSYVMGVSQSYSEINITPENASRYGIRIYMTGDVFRTDFKVKIANGWNGSKYLGHTVLVGIEDSYFRYSGFGCKASSKGIFFLVSVLNSKLDSTVLKLDYLMNKDGLKKEKITSLDIDLKAFIAYKDKEPDLYEEHWKYGVGPLDKKLEKNFVFKSDKECGQFGLF</sequence>
<dbReference type="RefSeq" id="WP_012487698.1">
    <property type="nucleotide sequence ID" value="NC_010995.1"/>
</dbReference>
<protein>
    <recommendedName>
        <fullName evidence="4">Lipoprotein</fullName>
    </recommendedName>
</protein>
<organism evidence="2 3">
    <name type="scientific">Cellvibrio japonicus (strain Ueda107)</name>
    <name type="common">Pseudomonas fluorescens subsp. cellulosa</name>
    <dbReference type="NCBI Taxonomy" id="498211"/>
    <lineage>
        <taxon>Bacteria</taxon>
        <taxon>Pseudomonadati</taxon>
        <taxon>Pseudomonadota</taxon>
        <taxon>Gammaproteobacteria</taxon>
        <taxon>Cellvibrionales</taxon>
        <taxon>Cellvibrionaceae</taxon>
        <taxon>Cellvibrio</taxon>
    </lineage>
</organism>
<dbReference type="KEGG" id="cja:CJA_2091"/>
<proteinExistence type="predicted"/>
<reference evidence="2 3" key="1">
    <citation type="journal article" date="2008" name="J. Bacteriol.">
        <title>Insights into plant cell wall degradation from the genome sequence of the soil bacterium Cellvibrio japonicus.</title>
        <authorList>
            <person name="Deboy R.T."/>
            <person name="Mongodin E.F."/>
            <person name="Fouts D.E."/>
            <person name="Tailford L.E."/>
            <person name="Khouri H."/>
            <person name="Emerson J.B."/>
            <person name="Mohamoud Y."/>
            <person name="Watkins K."/>
            <person name="Henrissat B."/>
            <person name="Gilbert H.J."/>
            <person name="Nelson K.E."/>
        </authorList>
    </citation>
    <scope>NUCLEOTIDE SEQUENCE [LARGE SCALE GENOMIC DNA]</scope>
    <source>
        <strain evidence="2 3">Ueda107</strain>
    </source>
</reference>
<dbReference type="Proteomes" id="UP000001036">
    <property type="component" value="Chromosome"/>
</dbReference>
<keyword evidence="1" id="KW-0732">Signal</keyword>
<dbReference type="AlphaFoldDB" id="B3PIF1"/>
<feature type="chain" id="PRO_5002793978" description="Lipoprotein" evidence="1">
    <location>
        <begin position="27"/>
        <end position="195"/>
    </location>
</feature>
<dbReference type="HOGENOM" id="CLU_1394151_0_0_6"/>
<evidence type="ECO:0000313" key="2">
    <source>
        <dbReference type="EMBL" id="ACE85244.1"/>
    </source>
</evidence>
<dbReference type="EMBL" id="CP000934">
    <property type="protein sequence ID" value="ACE85244.1"/>
    <property type="molecule type" value="Genomic_DNA"/>
</dbReference>
<accession>B3PIF1</accession>
<keyword evidence="3" id="KW-1185">Reference proteome</keyword>
<gene>
    <name evidence="2" type="ordered locus">CJA_2091</name>
</gene>
<name>B3PIF1_CELJU</name>
<evidence type="ECO:0008006" key="4">
    <source>
        <dbReference type="Google" id="ProtNLM"/>
    </source>
</evidence>
<evidence type="ECO:0000256" key="1">
    <source>
        <dbReference type="SAM" id="SignalP"/>
    </source>
</evidence>